<evidence type="ECO:0000256" key="7">
    <source>
        <dbReference type="ARBA" id="ARBA00023065"/>
    </source>
</evidence>
<evidence type="ECO:0000256" key="1">
    <source>
        <dbReference type="ARBA" id="ARBA00004571"/>
    </source>
</evidence>
<dbReference type="PANTHER" id="PTHR32552">
    <property type="entry name" value="FERRICHROME IRON RECEPTOR-RELATED"/>
    <property type="match status" value="1"/>
</dbReference>
<dbReference type="Gene3D" id="2.40.170.20">
    <property type="entry name" value="TonB-dependent receptor, beta-barrel domain"/>
    <property type="match status" value="1"/>
</dbReference>
<comment type="subcellular location">
    <subcellularLocation>
        <location evidence="1 11">Cell outer membrane</location>
        <topology evidence="1 11">Multi-pass membrane protein</topology>
    </subcellularLocation>
</comment>
<keyword evidence="5 11" id="KW-0812">Transmembrane</keyword>
<comment type="similarity">
    <text evidence="11 12">Belongs to the TonB-dependent receptor family.</text>
</comment>
<dbReference type="PANTHER" id="PTHR32552:SF81">
    <property type="entry name" value="TONB-DEPENDENT OUTER MEMBRANE RECEPTOR"/>
    <property type="match status" value="1"/>
</dbReference>
<evidence type="ECO:0000256" key="4">
    <source>
        <dbReference type="ARBA" id="ARBA00022496"/>
    </source>
</evidence>
<dbReference type="Proteomes" id="UP000024329">
    <property type="component" value="Unassembled WGS sequence"/>
</dbReference>
<dbReference type="SUPFAM" id="SSF56935">
    <property type="entry name" value="Porins"/>
    <property type="match status" value="1"/>
</dbReference>
<dbReference type="Pfam" id="PF00593">
    <property type="entry name" value="TonB_dep_Rec_b-barrel"/>
    <property type="match status" value="1"/>
</dbReference>
<feature type="signal peptide" evidence="13">
    <location>
        <begin position="1"/>
        <end position="26"/>
    </location>
</feature>
<dbReference type="eggNOG" id="COG4771">
    <property type="taxonomic scope" value="Bacteria"/>
</dbReference>
<dbReference type="PROSITE" id="PS52016">
    <property type="entry name" value="TONB_DEPENDENT_REC_3"/>
    <property type="match status" value="1"/>
</dbReference>
<keyword evidence="16" id="KW-0675">Receptor</keyword>
<keyword evidence="8 12" id="KW-0798">TonB box</keyword>
<reference evidence="16 17" key="1">
    <citation type="submission" date="2014-03" db="EMBL/GenBank/DDBJ databases">
        <title>Whole genome sequence of Novosphingobium resinovorum KF1.</title>
        <authorList>
            <person name="Gan H.M."/>
            <person name="Gan H.Y."/>
            <person name="Chew T.H."/>
            <person name="Savka M.A."/>
        </authorList>
    </citation>
    <scope>NUCLEOTIDE SEQUENCE [LARGE SCALE GENOMIC DNA]</scope>
    <source>
        <strain evidence="16 17">KF1</strain>
    </source>
</reference>
<gene>
    <name evidence="16" type="ORF">BV97_04065</name>
</gene>
<evidence type="ECO:0000256" key="3">
    <source>
        <dbReference type="ARBA" id="ARBA00022452"/>
    </source>
</evidence>
<dbReference type="EMBL" id="JFYZ01000027">
    <property type="protein sequence ID" value="EZP79302.1"/>
    <property type="molecule type" value="Genomic_DNA"/>
</dbReference>
<keyword evidence="4" id="KW-0410">Iron transport</keyword>
<evidence type="ECO:0000256" key="11">
    <source>
        <dbReference type="PROSITE-ProRule" id="PRU01360"/>
    </source>
</evidence>
<dbReference type="RefSeq" id="WP_036528233.1">
    <property type="nucleotide sequence ID" value="NZ_JFYZ01000027.1"/>
</dbReference>
<name>A0A031JSG0_9SPHN</name>
<accession>A0A031JSG0</accession>
<evidence type="ECO:0000256" key="5">
    <source>
        <dbReference type="ARBA" id="ARBA00022692"/>
    </source>
</evidence>
<feature type="domain" description="TonB-dependent receptor-like beta-barrel" evidence="14">
    <location>
        <begin position="316"/>
        <end position="785"/>
    </location>
</feature>
<evidence type="ECO:0000259" key="14">
    <source>
        <dbReference type="Pfam" id="PF00593"/>
    </source>
</evidence>
<feature type="domain" description="TonB-dependent receptor plug" evidence="15">
    <location>
        <begin position="61"/>
        <end position="165"/>
    </location>
</feature>
<evidence type="ECO:0000259" key="15">
    <source>
        <dbReference type="Pfam" id="PF07715"/>
    </source>
</evidence>
<dbReference type="InterPro" id="IPR039426">
    <property type="entry name" value="TonB-dep_rcpt-like"/>
</dbReference>
<protein>
    <submittedName>
        <fullName evidence="16">TonB-dependent receptor</fullName>
    </submittedName>
</protein>
<dbReference type="GO" id="GO:0009279">
    <property type="term" value="C:cell outer membrane"/>
    <property type="evidence" value="ECO:0007669"/>
    <property type="project" value="UniProtKB-SubCell"/>
</dbReference>
<keyword evidence="2 11" id="KW-0813">Transport</keyword>
<organism evidence="16 17">
    <name type="scientific">Novosphingobium resinovorum</name>
    <dbReference type="NCBI Taxonomy" id="158500"/>
    <lineage>
        <taxon>Bacteria</taxon>
        <taxon>Pseudomonadati</taxon>
        <taxon>Pseudomonadota</taxon>
        <taxon>Alphaproteobacteria</taxon>
        <taxon>Sphingomonadales</taxon>
        <taxon>Sphingomonadaceae</taxon>
        <taxon>Novosphingobium</taxon>
    </lineage>
</organism>
<keyword evidence="10 11" id="KW-0998">Cell outer membrane</keyword>
<keyword evidence="7" id="KW-0406">Ion transport</keyword>
<feature type="chain" id="PRO_5001551868" evidence="13">
    <location>
        <begin position="27"/>
        <end position="820"/>
    </location>
</feature>
<evidence type="ECO:0000256" key="10">
    <source>
        <dbReference type="ARBA" id="ARBA00023237"/>
    </source>
</evidence>
<evidence type="ECO:0000256" key="2">
    <source>
        <dbReference type="ARBA" id="ARBA00022448"/>
    </source>
</evidence>
<dbReference type="InterPro" id="IPR000531">
    <property type="entry name" value="Beta-barrel_TonB"/>
</dbReference>
<keyword evidence="13" id="KW-0732">Signal</keyword>
<dbReference type="GO" id="GO:0006826">
    <property type="term" value="P:iron ion transport"/>
    <property type="evidence" value="ECO:0007669"/>
    <property type="project" value="UniProtKB-KW"/>
</dbReference>
<dbReference type="Pfam" id="PF07715">
    <property type="entry name" value="Plug"/>
    <property type="match status" value="1"/>
</dbReference>
<evidence type="ECO:0000313" key="17">
    <source>
        <dbReference type="Proteomes" id="UP000024329"/>
    </source>
</evidence>
<evidence type="ECO:0000256" key="13">
    <source>
        <dbReference type="SAM" id="SignalP"/>
    </source>
</evidence>
<comment type="caution">
    <text evidence="16">The sequence shown here is derived from an EMBL/GenBank/DDBJ whole genome shotgun (WGS) entry which is preliminary data.</text>
</comment>
<evidence type="ECO:0000256" key="6">
    <source>
        <dbReference type="ARBA" id="ARBA00023004"/>
    </source>
</evidence>
<keyword evidence="6" id="KW-0408">Iron</keyword>
<sequence>MVFSFRTSLMVGLSFVCMLMPVHAFAQQTTPAPSEPPAAKEAAGDEIVVTANKRSENINKVGLTIAAVSGQALAERKISSLSDLAAVVPGLAFSPSPTNTPIYTLRGVGFNESSLGVYPAVSVYIDQAPLPFPVLASHSAYDLERVEVLKGPQGTLFGQNSTGGAINYIAAQPTSTFTAGGDISYGRFNQVDGNAFVSGPITDNLLFRVAVNGLRSDDWQRSITRDDTNGHQLYYAGRFLLNWQATDGIKLSLNANGWVDKSQPQAAQLIAIRTVGAEAPAGFLSQPFVPNSPRLADWTDMALDPATGVVDPNTGATAPGTAKSVSFDPFSNRKFYQLALRADIDLTDDLTLTSLTSYDHFNQHQRTDGDGSATLGYDLQRSDGYIRSFNQEIRIANSPTNPLRYIVGGNYEHSTTYENQLLRLLNSNSNAGTLFINAAGVTNKQRIENIAAFGNVEYSVADKVTIKAGARYTHSSNRSDICPYSGPNGNVDKLFNLLGAVFGSVPFTPITEADCYALNENLVPGERFQDRLKEHNVSWRVGVDYQVTPTTLIYGNVSRGYKAGSFPTLAASTFSALAPVKQESVTSYEAGVKTQFFDRKVGLNAAAFYYDYRDKQIRGRLIDTPNIFGPLETLVNIPKSRIYGAEADLTLRPFDGLVINGAITYLNSKVQEGAASPRNYNILGEVDSSIGDPLPFTPKFSGVVNVDYRLRTSGGTPFVGFTVSARSSSDAALGGHRLEYPASATTVVRPGVKYPFAIDGYATVDGRIGYESDDGWRVMFWAKNLFNKYYWTTVLSASDSAARLAGMPATYGVTAGVKFQ</sequence>
<evidence type="ECO:0000256" key="12">
    <source>
        <dbReference type="RuleBase" id="RU003357"/>
    </source>
</evidence>
<evidence type="ECO:0000256" key="9">
    <source>
        <dbReference type="ARBA" id="ARBA00023136"/>
    </source>
</evidence>
<dbReference type="PATRIC" id="fig|158500.4.peg.4131"/>
<keyword evidence="3 11" id="KW-1134">Transmembrane beta strand</keyword>
<evidence type="ECO:0000256" key="8">
    <source>
        <dbReference type="ARBA" id="ARBA00023077"/>
    </source>
</evidence>
<dbReference type="AlphaFoldDB" id="A0A031JSG0"/>
<dbReference type="InterPro" id="IPR036942">
    <property type="entry name" value="Beta-barrel_TonB_sf"/>
</dbReference>
<keyword evidence="9 11" id="KW-0472">Membrane</keyword>
<evidence type="ECO:0000313" key="16">
    <source>
        <dbReference type="EMBL" id="EZP79302.1"/>
    </source>
</evidence>
<dbReference type="InterPro" id="IPR012910">
    <property type="entry name" value="Plug_dom"/>
</dbReference>
<proteinExistence type="inferred from homology"/>